<proteinExistence type="predicted"/>
<reference evidence="1" key="1">
    <citation type="journal article" date="2008" name="J. Bacteriol.">
        <title>Genetic and functional properties of the self-transmissible Yersinia enterocolitica plasmid pYE854, which mobilizes the virulence plasmid pYV.</title>
        <authorList>
            <person name="Hammerl J.A."/>
            <person name="Klein I."/>
            <person name="Lanka E."/>
            <person name="Appel B."/>
            <person name="Hertwig S."/>
        </authorList>
    </citation>
    <scope>NUCLEOTIDE SEQUENCE [LARGE SCALE GENOMIC DNA]</scope>
    <source>
        <strain evidence="1">29854</strain>
        <plasmid evidence="1">pYE854</plasmid>
    </source>
</reference>
<organism evidence="1">
    <name type="scientific">Yersinia enterocolitica</name>
    <dbReference type="NCBI Taxonomy" id="630"/>
    <lineage>
        <taxon>Bacteria</taxon>
        <taxon>Pseudomonadati</taxon>
        <taxon>Pseudomonadota</taxon>
        <taxon>Gammaproteobacteria</taxon>
        <taxon>Enterobacterales</taxon>
        <taxon>Yersiniaceae</taxon>
        <taxon>Yersinia</taxon>
    </lineage>
</organism>
<sequence>MRKSSLSCRDPLIIYRLQIYECFTRFPPHHFDFLCMHKIKSHFIIVVFSRNIFF</sequence>
<name>B0RL14_YEREN</name>
<dbReference type="EMBL" id="AM905950">
    <property type="protein sequence ID" value="CAP20287.1"/>
    <property type="molecule type" value="Genomic_DNA"/>
</dbReference>
<evidence type="ECO:0000313" key="1">
    <source>
        <dbReference type="EMBL" id="CAP20287.1"/>
    </source>
</evidence>
<accession>B0RL14</accession>
<protein>
    <submittedName>
        <fullName evidence="1">Uncharacterized protein</fullName>
    </submittedName>
</protein>
<geneLocation type="plasmid" evidence="1">
    <name>pYE854</name>
</geneLocation>
<dbReference type="AlphaFoldDB" id="B0RL14"/>
<keyword evidence="1" id="KW-0614">Plasmid</keyword>